<feature type="region of interest" description="Disordered" evidence="1">
    <location>
        <begin position="88"/>
        <end position="110"/>
    </location>
</feature>
<dbReference type="Proteomes" id="UP001189429">
    <property type="component" value="Unassembled WGS sequence"/>
</dbReference>
<keyword evidence="3" id="KW-1185">Reference proteome</keyword>
<organism evidence="2 3">
    <name type="scientific">Prorocentrum cordatum</name>
    <dbReference type="NCBI Taxonomy" id="2364126"/>
    <lineage>
        <taxon>Eukaryota</taxon>
        <taxon>Sar</taxon>
        <taxon>Alveolata</taxon>
        <taxon>Dinophyceae</taxon>
        <taxon>Prorocentrales</taxon>
        <taxon>Prorocentraceae</taxon>
        <taxon>Prorocentrum</taxon>
    </lineage>
</organism>
<accession>A0ABN9TIV8</accession>
<feature type="region of interest" description="Disordered" evidence="1">
    <location>
        <begin position="1"/>
        <end position="41"/>
    </location>
</feature>
<dbReference type="EMBL" id="CAUYUJ010014749">
    <property type="protein sequence ID" value="CAK0845574.1"/>
    <property type="molecule type" value="Genomic_DNA"/>
</dbReference>
<gene>
    <name evidence="2" type="ORF">PCOR1329_LOCUS39341</name>
</gene>
<reference evidence="2" key="1">
    <citation type="submission" date="2023-10" db="EMBL/GenBank/DDBJ databases">
        <authorList>
            <person name="Chen Y."/>
            <person name="Shah S."/>
            <person name="Dougan E. K."/>
            <person name="Thang M."/>
            <person name="Chan C."/>
        </authorList>
    </citation>
    <scope>NUCLEOTIDE SEQUENCE [LARGE SCALE GENOMIC DNA]</scope>
</reference>
<evidence type="ECO:0000313" key="2">
    <source>
        <dbReference type="EMBL" id="CAK0845574.1"/>
    </source>
</evidence>
<sequence>MQTPLALPLAARRGEAAAEKHENARPLTENSQNCREHGLSQADMRSARGACLGCRDRAPRRLAKSAPWPKKWPSSGRPRVLFELTDLWRGSGGAGRRSSAAEEKEREQPG</sequence>
<feature type="compositionally biased region" description="Basic and acidic residues" evidence="1">
    <location>
        <begin position="99"/>
        <end position="110"/>
    </location>
</feature>
<name>A0ABN9TIV8_9DINO</name>
<protein>
    <submittedName>
        <fullName evidence="2">Uncharacterized protein</fullName>
    </submittedName>
</protein>
<evidence type="ECO:0000313" key="3">
    <source>
        <dbReference type="Proteomes" id="UP001189429"/>
    </source>
</evidence>
<proteinExistence type="predicted"/>
<evidence type="ECO:0000256" key="1">
    <source>
        <dbReference type="SAM" id="MobiDB-lite"/>
    </source>
</evidence>
<comment type="caution">
    <text evidence="2">The sequence shown here is derived from an EMBL/GenBank/DDBJ whole genome shotgun (WGS) entry which is preliminary data.</text>
</comment>
<feature type="compositionally biased region" description="Basic and acidic residues" evidence="1">
    <location>
        <begin position="12"/>
        <end position="24"/>
    </location>
</feature>